<dbReference type="InterPro" id="IPR003607">
    <property type="entry name" value="HD/PDEase_dom"/>
</dbReference>
<dbReference type="PANTHER" id="PTHR43155:SF2">
    <property type="entry name" value="CYCLIC DI-GMP PHOSPHODIESTERASE PA4108"/>
    <property type="match status" value="1"/>
</dbReference>
<comment type="caution">
    <text evidence="2">The sequence shown here is derived from an EMBL/GenBank/DDBJ whole genome shotgun (WGS) entry which is preliminary data.</text>
</comment>
<evidence type="ECO:0000313" key="2">
    <source>
        <dbReference type="EMBL" id="PYZ91807.1"/>
    </source>
</evidence>
<dbReference type="GO" id="GO:0016787">
    <property type="term" value="F:hydrolase activity"/>
    <property type="evidence" value="ECO:0007669"/>
    <property type="project" value="UniProtKB-KW"/>
</dbReference>
<keyword evidence="2" id="KW-0378">Hydrolase</keyword>
<dbReference type="EMBL" id="PDOD01000006">
    <property type="protein sequence ID" value="PYZ91807.1"/>
    <property type="molecule type" value="Genomic_DNA"/>
</dbReference>
<dbReference type="CDD" id="cd00077">
    <property type="entry name" value="HDc"/>
    <property type="match status" value="1"/>
</dbReference>
<dbReference type="PROSITE" id="PS51832">
    <property type="entry name" value="HD_GYP"/>
    <property type="match status" value="1"/>
</dbReference>
<reference evidence="2 3" key="1">
    <citation type="submission" date="2017-10" db="EMBL/GenBank/DDBJ databases">
        <title>Bacillus sp. nov., a halophilic bacterium isolated from a Keqin Lake.</title>
        <authorList>
            <person name="Wang H."/>
        </authorList>
    </citation>
    <scope>NUCLEOTIDE SEQUENCE [LARGE SCALE GENOMIC DNA]</scope>
    <source>
        <strain evidence="2 3">KQ-12</strain>
    </source>
</reference>
<feature type="domain" description="HD-GYP" evidence="1">
    <location>
        <begin position="123"/>
        <end position="319"/>
    </location>
</feature>
<name>A0A323TD55_9BACI</name>
<dbReference type="SUPFAM" id="SSF109604">
    <property type="entry name" value="HD-domain/PDEase-like"/>
    <property type="match status" value="1"/>
</dbReference>
<dbReference type="OrthoDB" id="9759601at2"/>
<organism evidence="2 3">
    <name type="scientific">Salipaludibacillus keqinensis</name>
    <dbReference type="NCBI Taxonomy" id="2045207"/>
    <lineage>
        <taxon>Bacteria</taxon>
        <taxon>Bacillati</taxon>
        <taxon>Bacillota</taxon>
        <taxon>Bacilli</taxon>
        <taxon>Bacillales</taxon>
        <taxon>Bacillaceae</taxon>
    </lineage>
</organism>
<dbReference type="InterPro" id="IPR037522">
    <property type="entry name" value="HD_GYP_dom"/>
</dbReference>
<accession>A0A323TD55</accession>
<protein>
    <submittedName>
        <fullName evidence="2">Phosphohydrolase</fullName>
    </submittedName>
</protein>
<dbReference type="AlphaFoldDB" id="A0A323TD55"/>
<sequence length="369" mass="42701">MNVNINELVSGCILTKDVWKKSNNPLMKKKTVLTKEHIQILTIFLVENVNVEPKLVDGSTFKPKKVNEEIKEDHEPIVQRRQDDSFINRYLKAVQQYKKLFIDWQGGMKVEAYEVRKVFLPLYEFEPTQDELMQLHHYTTKQDYIYFHSVAVSVFSYLLGKKLDLKSGEVIQLGLAGLLSDCGMSKLPFNVFEKKGSLTASEYNEVKKHPIIGYRMLEEIPGFSKNALLGILQHHEREDGSGYPLHIKRSKLHQYAKIISVADVFHAMTSERHYRSKQSPYKVIASLKIDQFGKLDHKILNQFIKILLDLSIGRKVKLSNGLVGEVLYQNSQHPTKPVVKVHRDEYLDLAKNPELFIEEELPFDYIEEA</sequence>
<dbReference type="SMART" id="SM00471">
    <property type="entry name" value="HDc"/>
    <property type="match status" value="1"/>
</dbReference>
<evidence type="ECO:0000259" key="1">
    <source>
        <dbReference type="PROSITE" id="PS51832"/>
    </source>
</evidence>
<keyword evidence="3" id="KW-1185">Reference proteome</keyword>
<dbReference type="Pfam" id="PF13487">
    <property type="entry name" value="HD_5"/>
    <property type="match status" value="1"/>
</dbReference>
<dbReference type="Proteomes" id="UP000248214">
    <property type="component" value="Unassembled WGS sequence"/>
</dbReference>
<dbReference type="Gene3D" id="1.10.3210.10">
    <property type="entry name" value="Hypothetical protein af1432"/>
    <property type="match status" value="1"/>
</dbReference>
<evidence type="ECO:0000313" key="3">
    <source>
        <dbReference type="Proteomes" id="UP000248214"/>
    </source>
</evidence>
<dbReference type="PANTHER" id="PTHR43155">
    <property type="entry name" value="CYCLIC DI-GMP PHOSPHODIESTERASE PA4108-RELATED"/>
    <property type="match status" value="1"/>
</dbReference>
<dbReference type="RefSeq" id="WP_110612217.1">
    <property type="nucleotide sequence ID" value="NZ_PDOD01000006.1"/>
</dbReference>
<gene>
    <name evidence="2" type="ORF">CR194_19525</name>
</gene>
<proteinExistence type="predicted"/>